<feature type="compositionally biased region" description="Basic and acidic residues" evidence="1">
    <location>
        <begin position="316"/>
        <end position="329"/>
    </location>
</feature>
<keyword evidence="3" id="KW-1185">Reference proteome</keyword>
<evidence type="ECO:0000313" key="2">
    <source>
        <dbReference type="EMBL" id="KAJ8890573.1"/>
    </source>
</evidence>
<name>A0ABQ9I3M5_9NEOP</name>
<comment type="caution">
    <text evidence="2">The sequence shown here is derived from an EMBL/GenBank/DDBJ whole genome shotgun (WGS) entry which is preliminary data.</text>
</comment>
<gene>
    <name evidence="2" type="ORF">PR048_010082</name>
</gene>
<evidence type="ECO:0000256" key="1">
    <source>
        <dbReference type="SAM" id="MobiDB-lite"/>
    </source>
</evidence>
<dbReference type="SUPFAM" id="SSF53098">
    <property type="entry name" value="Ribonuclease H-like"/>
    <property type="match status" value="1"/>
</dbReference>
<evidence type="ECO:0000313" key="3">
    <source>
        <dbReference type="Proteomes" id="UP001159363"/>
    </source>
</evidence>
<protein>
    <submittedName>
        <fullName evidence="2">Uncharacterized protein</fullName>
    </submittedName>
</protein>
<feature type="compositionally biased region" description="Polar residues" evidence="1">
    <location>
        <begin position="274"/>
        <end position="284"/>
    </location>
</feature>
<proteinExistence type="predicted"/>
<feature type="region of interest" description="Disordered" evidence="1">
    <location>
        <begin position="274"/>
        <end position="329"/>
    </location>
</feature>
<dbReference type="EMBL" id="JARBHB010000003">
    <property type="protein sequence ID" value="KAJ8890573.1"/>
    <property type="molecule type" value="Genomic_DNA"/>
</dbReference>
<dbReference type="Proteomes" id="UP001159363">
    <property type="component" value="Chromosome 3"/>
</dbReference>
<organism evidence="2 3">
    <name type="scientific">Dryococelus australis</name>
    <dbReference type="NCBI Taxonomy" id="614101"/>
    <lineage>
        <taxon>Eukaryota</taxon>
        <taxon>Metazoa</taxon>
        <taxon>Ecdysozoa</taxon>
        <taxon>Arthropoda</taxon>
        <taxon>Hexapoda</taxon>
        <taxon>Insecta</taxon>
        <taxon>Pterygota</taxon>
        <taxon>Neoptera</taxon>
        <taxon>Polyneoptera</taxon>
        <taxon>Phasmatodea</taxon>
        <taxon>Verophasmatodea</taxon>
        <taxon>Anareolatae</taxon>
        <taxon>Phasmatidae</taxon>
        <taxon>Eurycanthinae</taxon>
        <taxon>Dryococelus</taxon>
    </lineage>
</organism>
<accession>A0ABQ9I3M5</accession>
<sequence>MDNFKIKYLHLITFGCLGHELNLLAKDICKLNTVYRTVESVKQVIHFFKDKHTPSQVLKQIQQERQGKETSLLYSVETRWGSVNKCLDSAQAASVDPRVGASIPTPMRNNVLDDDVFWTKVSGLVKLLKQVTDAITKLETETLILCEVTSIFKKIESLLEETVHQSLLNRQEEELMKIFRQTKEFCFHPMQHAACLMNPKQKGSMLTEEETSVAIQTISDIAETITDVDARVVLGNLAEYTAEHKAWSSKAIWNAANNTSPVTWWQGFRGTSPLASSNTSLSNIKTKKRNKQDYAPEPEVFETDKTSHVKTSANESDTHTDKQRINDSD</sequence>
<reference evidence="2 3" key="1">
    <citation type="submission" date="2023-02" db="EMBL/GenBank/DDBJ databases">
        <title>LHISI_Scaffold_Assembly.</title>
        <authorList>
            <person name="Stuart O.P."/>
            <person name="Cleave R."/>
            <person name="Magrath M.J.L."/>
            <person name="Mikheyev A.S."/>
        </authorList>
    </citation>
    <scope>NUCLEOTIDE SEQUENCE [LARGE SCALE GENOMIC DNA]</scope>
    <source>
        <strain evidence="2">Daus_M_001</strain>
        <tissue evidence="2">Leg muscle</tissue>
    </source>
</reference>
<dbReference type="InterPro" id="IPR012337">
    <property type="entry name" value="RNaseH-like_sf"/>
</dbReference>